<proteinExistence type="predicted"/>
<name>A0A2S5DCQ2_9NEIS</name>
<reference evidence="2" key="1">
    <citation type="submission" date="2018-02" db="EMBL/GenBank/DDBJ databases">
        <authorList>
            <person name="O'Hara-Hanley K."/>
            <person name="Soby S."/>
        </authorList>
    </citation>
    <scope>NUCLEOTIDE SEQUENCE [LARGE SCALE GENOMIC DNA]</scope>
    <source>
        <strain evidence="2">MWU14-2602</strain>
    </source>
</reference>
<protein>
    <submittedName>
        <fullName evidence="1">Uncharacterized protein</fullName>
    </submittedName>
</protein>
<dbReference type="Proteomes" id="UP000237082">
    <property type="component" value="Unassembled WGS sequence"/>
</dbReference>
<dbReference type="AlphaFoldDB" id="A0A2S5DCQ2"/>
<evidence type="ECO:0000313" key="1">
    <source>
        <dbReference type="EMBL" id="POZ60866.1"/>
    </source>
</evidence>
<accession>A0A2S5DCQ2</accession>
<sequence>MPLQQRLSTTIQSQRIRARNGLAVRLGLSVDTVFAGEAAVCCCATRLWLLRLRRGLGGMIQQCARRRLEQLLSGLSLFKRRA</sequence>
<dbReference type="EMBL" id="PQWB01000088">
    <property type="protein sequence ID" value="POZ60866.1"/>
    <property type="molecule type" value="Genomic_DNA"/>
</dbReference>
<gene>
    <name evidence="1" type="ORF">C2I19_16375</name>
</gene>
<keyword evidence="2" id="KW-1185">Reference proteome</keyword>
<evidence type="ECO:0000313" key="2">
    <source>
        <dbReference type="Proteomes" id="UP000237082"/>
    </source>
</evidence>
<comment type="caution">
    <text evidence="1">The sequence shown here is derived from an EMBL/GenBank/DDBJ whole genome shotgun (WGS) entry which is preliminary data.</text>
</comment>
<organism evidence="1 2">
    <name type="scientific">Chromobacterium alticapitis</name>
    <dbReference type="NCBI Taxonomy" id="2073169"/>
    <lineage>
        <taxon>Bacteria</taxon>
        <taxon>Pseudomonadati</taxon>
        <taxon>Pseudomonadota</taxon>
        <taxon>Betaproteobacteria</taxon>
        <taxon>Neisseriales</taxon>
        <taxon>Chromobacteriaceae</taxon>
        <taxon>Chromobacterium</taxon>
    </lineage>
</organism>